<dbReference type="Proteomes" id="UP000199572">
    <property type="component" value="Unassembled WGS sequence"/>
</dbReference>
<evidence type="ECO:0000313" key="2">
    <source>
        <dbReference type="Proteomes" id="UP000199572"/>
    </source>
</evidence>
<dbReference type="EMBL" id="FOGG01000018">
    <property type="protein sequence ID" value="SER85752.1"/>
    <property type="molecule type" value="Genomic_DNA"/>
</dbReference>
<sequence>MDHFKKKCSARLFTPFKIGRVMYLDGQCFNDKCHRQAVLMQRNFDYQIKKKIIKLKF</sequence>
<organism evidence="1 2">
    <name type="scientific">Pedobacter rhizosphaerae</name>
    <dbReference type="NCBI Taxonomy" id="390241"/>
    <lineage>
        <taxon>Bacteria</taxon>
        <taxon>Pseudomonadati</taxon>
        <taxon>Bacteroidota</taxon>
        <taxon>Sphingobacteriia</taxon>
        <taxon>Sphingobacteriales</taxon>
        <taxon>Sphingobacteriaceae</taxon>
        <taxon>Pedobacter</taxon>
    </lineage>
</organism>
<gene>
    <name evidence="1" type="ORF">SAMN04488023_11884</name>
</gene>
<dbReference type="STRING" id="390241.SAMN04488023_11884"/>
<name>A0A1H9SL96_9SPHI</name>
<dbReference type="AlphaFoldDB" id="A0A1H9SL96"/>
<proteinExistence type="predicted"/>
<accession>A0A1H9SL96</accession>
<reference evidence="1 2" key="1">
    <citation type="submission" date="2016-10" db="EMBL/GenBank/DDBJ databases">
        <authorList>
            <person name="de Groot N.N."/>
        </authorList>
    </citation>
    <scope>NUCLEOTIDE SEQUENCE [LARGE SCALE GENOMIC DNA]</scope>
    <source>
        <strain evidence="1 2">DSM 18610</strain>
    </source>
</reference>
<evidence type="ECO:0000313" key="1">
    <source>
        <dbReference type="EMBL" id="SER85752.1"/>
    </source>
</evidence>
<keyword evidence="2" id="KW-1185">Reference proteome</keyword>
<protein>
    <submittedName>
        <fullName evidence="1">Uncharacterized protein</fullName>
    </submittedName>
</protein>